<evidence type="ECO:0000256" key="3">
    <source>
        <dbReference type="ARBA" id="ARBA00022475"/>
    </source>
</evidence>
<dbReference type="PROSITE" id="PS50928">
    <property type="entry name" value="ABC_TM1"/>
    <property type="match status" value="1"/>
</dbReference>
<dbReference type="Pfam" id="PF00528">
    <property type="entry name" value="BPD_transp_1"/>
    <property type="match status" value="1"/>
</dbReference>
<sequence length="307" mass="33476">MFKYVLKRIGVGILTLFILATVTFFLMKIIPGSPFAGENTKIPASVQEKLMAKYNLDKPVLEQYVIYMKSAVQGDFGVSTFRKGRSVNEIIAIGMPVTAKLGFVSFVIAMVVGITLGTVAAFTKHKWVDNLVIAIATAGVSIPGFLLALLLMIVFGVWLHMFPIVGLSSWKHYVLPAVSLALSPIAMIARLTRSSMMEVMRQDYMVLARSKGSSQLKVIIKHGLKNAMIPVITYAGPLIATLMTGSFVIESLFSVPGIGAEYVTSISNRDYTMIMGLTIFFGAFIIIANIITDILNAVVDPRIKLDS</sequence>
<dbReference type="Proteomes" id="UP000284178">
    <property type="component" value="Unassembled WGS sequence"/>
</dbReference>
<proteinExistence type="inferred from homology"/>
<reference evidence="9 10" key="1">
    <citation type="submission" date="2018-08" db="EMBL/GenBank/DDBJ databases">
        <title>A genome reference for cultivated species of the human gut microbiota.</title>
        <authorList>
            <person name="Zou Y."/>
            <person name="Xue W."/>
            <person name="Luo G."/>
        </authorList>
    </citation>
    <scope>NUCLEOTIDE SEQUENCE [LARGE SCALE GENOMIC DNA]</scope>
    <source>
        <strain evidence="9 10">AF24-29</strain>
    </source>
</reference>
<comment type="similarity">
    <text evidence="7">Belongs to the binding-protein-dependent transport system permease family.</text>
</comment>
<dbReference type="InterPro" id="IPR000515">
    <property type="entry name" value="MetI-like"/>
</dbReference>
<dbReference type="Gene3D" id="1.10.3720.10">
    <property type="entry name" value="MetI-like"/>
    <property type="match status" value="1"/>
</dbReference>
<name>A0A412G4G5_9FIRM</name>
<feature type="transmembrane region" description="Helical" evidence="7">
    <location>
        <begin position="131"/>
        <end position="161"/>
    </location>
</feature>
<evidence type="ECO:0000256" key="2">
    <source>
        <dbReference type="ARBA" id="ARBA00022448"/>
    </source>
</evidence>
<keyword evidence="6 7" id="KW-0472">Membrane</keyword>
<dbReference type="Pfam" id="PF19300">
    <property type="entry name" value="BPD_transp_1_N"/>
    <property type="match status" value="1"/>
</dbReference>
<keyword evidence="4 7" id="KW-0812">Transmembrane</keyword>
<dbReference type="CDD" id="cd06261">
    <property type="entry name" value="TM_PBP2"/>
    <property type="match status" value="1"/>
</dbReference>
<comment type="caution">
    <text evidence="9">The sequence shown here is derived from an EMBL/GenBank/DDBJ whole genome shotgun (WGS) entry which is preliminary data.</text>
</comment>
<evidence type="ECO:0000313" key="9">
    <source>
        <dbReference type="EMBL" id="RGR75548.1"/>
    </source>
</evidence>
<feature type="transmembrane region" description="Helical" evidence="7">
    <location>
        <begin position="173"/>
        <end position="192"/>
    </location>
</feature>
<dbReference type="RefSeq" id="WP_117894280.1">
    <property type="nucleotide sequence ID" value="NZ_CABJCV010000004.1"/>
</dbReference>
<evidence type="ECO:0000256" key="7">
    <source>
        <dbReference type="RuleBase" id="RU363032"/>
    </source>
</evidence>
<feature type="domain" description="ABC transmembrane type-1" evidence="8">
    <location>
        <begin position="95"/>
        <end position="296"/>
    </location>
</feature>
<dbReference type="AlphaFoldDB" id="A0A412G4G5"/>
<accession>A0A412G4G5</accession>
<evidence type="ECO:0000256" key="1">
    <source>
        <dbReference type="ARBA" id="ARBA00004651"/>
    </source>
</evidence>
<feature type="transmembrane region" description="Helical" evidence="7">
    <location>
        <begin position="273"/>
        <end position="299"/>
    </location>
</feature>
<feature type="transmembrane region" description="Helical" evidence="7">
    <location>
        <begin position="103"/>
        <end position="122"/>
    </location>
</feature>
<dbReference type="EMBL" id="QRUP01000004">
    <property type="protein sequence ID" value="RGR75548.1"/>
    <property type="molecule type" value="Genomic_DNA"/>
</dbReference>
<dbReference type="SUPFAM" id="SSF161098">
    <property type="entry name" value="MetI-like"/>
    <property type="match status" value="1"/>
</dbReference>
<keyword evidence="5 7" id="KW-1133">Transmembrane helix</keyword>
<comment type="subcellular location">
    <subcellularLocation>
        <location evidence="1 7">Cell membrane</location>
        <topology evidence="1 7">Multi-pass membrane protein</topology>
    </subcellularLocation>
</comment>
<evidence type="ECO:0000313" key="10">
    <source>
        <dbReference type="Proteomes" id="UP000284178"/>
    </source>
</evidence>
<protein>
    <submittedName>
        <fullName evidence="9">ABC transporter permease</fullName>
    </submittedName>
</protein>
<evidence type="ECO:0000259" key="8">
    <source>
        <dbReference type="PROSITE" id="PS50928"/>
    </source>
</evidence>
<keyword evidence="10" id="KW-1185">Reference proteome</keyword>
<feature type="transmembrane region" description="Helical" evidence="7">
    <location>
        <begin position="231"/>
        <end position="253"/>
    </location>
</feature>
<feature type="transmembrane region" description="Helical" evidence="7">
    <location>
        <begin position="9"/>
        <end position="30"/>
    </location>
</feature>
<dbReference type="PANTHER" id="PTHR43163:SF6">
    <property type="entry name" value="DIPEPTIDE TRANSPORT SYSTEM PERMEASE PROTEIN DPPB-RELATED"/>
    <property type="match status" value="1"/>
</dbReference>
<keyword evidence="2 7" id="KW-0813">Transport</keyword>
<dbReference type="InterPro" id="IPR035906">
    <property type="entry name" value="MetI-like_sf"/>
</dbReference>
<gene>
    <name evidence="9" type="ORF">DWY25_04750</name>
</gene>
<dbReference type="InterPro" id="IPR045621">
    <property type="entry name" value="BPD_transp_1_N"/>
</dbReference>
<organism evidence="9 10">
    <name type="scientific">Holdemania filiformis</name>
    <dbReference type="NCBI Taxonomy" id="61171"/>
    <lineage>
        <taxon>Bacteria</taxon>
        <taxon>Bacillati</taxon>
        <taxon>Bacillota</taxon>
        <taxon>Erysipelotrichia</taxon>
        <taxon>Erysipelotrichales</taxon>
        <taxon>Erysipelotrichaceae</taxon>
        <taxon>Holdemania</taxon>
    </lineage>
</organism>
<evidence type="ECO:0000256" key="4">
    <source>
        <dbReference type="ARBA" id="ARBA00022692"/>
    </source>
</evidence>
<dbReference type="GeneID" id="83014713"/>
<dbReference type="GO" id="GO:0005886">
    <property type="term" value="C:plasma membrane"/>
    <property type="evidence" value="ECO:0007669"/>
    <property type="project" value="UniProtKB-SubCell"/>
</dbReference>
<dbReference type="PANTHER" id="PTHR43163">
    <property type="entry name" value="DIPEPTIDE TRANSPORT SYSTEM PERMEASE PROTEIN DPPB-RELATED"/>
    <property type="match status" value="1"/>
</dbReference>
<keyword evidence="3" id="KW-1003">Cell membrane</keyword>
<evidence type="ECO:0000256" key="6">
    <source>
        <dbReference type="ARBA" id="ARBA00023136"/>
    </source>
</evidence>
<dbReference type="GO" id="GO:0055085">
    <property type="term" value="P:transmembrane transport"/>
    <property type="evidence" value="ECO:0007669"/>
    <property type="project" value="InterPro"/>
</dbReference>
<evidence type="ECO:0000256" key="5">
    <source>
        <dbReference type="ARBA" id="ARBA00022989"/>
    </source>
</evidence>